<proteinExistence type="predicted"/>
<sequence length="43" mass="4953">MIKYYVCDLSLRSQYLFAELAKQFDDMSDDDIDAGISSKVEDL</sequence>
<dbReference type="Proteomes" id="UP000199008">
    <property type="component" value="Unassembled WGS sequence"/>
</dbReference>
<dbReference type="AlphaFoldDB" id="A0A1G9JH66"/>
<organism evidence="1 2">
    <name type="scientific">Lacicoccus qingdaonensis</name>
    <dbReference type="NCBI Taxonomy" id="576118"/>
    <lineage>
        <taxon>Bacteria</taxon>
        <taxon>Bacillati</taxon>
        <taxon>Bacillota</taxon>
        <taxon>Bacilli</taxon>
        <taxon>Bacillales</taxon>
        <taxon>Salinicoccaceae</taxon>
        <taxon>Lacicoccus</taxon>
    </lineage>
</organism>
<keyword evidence="2" id="KW-1185">Reference proteome</keyword>
<name>A0A1G9JH66_9BACL</name>
<reference evidence="2" key="1">
    <citation type="submission" date="2016-10" db="EMBL/GenBank/DDBJ databases">
        <authorList>
            <person name="Varghese N."/>
            <person name="Submissions S."/>
        </authorList>
    </citation>
    <scope>NUCLEOTIDE SEQUENCE [LARGE SCALE GENOMIC DNA]</scope>
    <source>
        <strain evidence="2">CGMCC 1.8895</strain>
    </source>
</reference>
<evidence type="ECO:0000313" key="2">
    <source>
        <dbReference type="Proteomes" id="UP000199008"/>
    </source>
</evidence>
<protein>
    <submittedName>
        <fullName evidence="1">Uncharacterized protein</fullName>
    </submittedName>
</protein>
<accession>A0A1G9JH66</accession>
<dbReference type="STRING" id="576118.SAMN05216216_1506"/>
<gene>
    <name evidence="1" type="ORF">SAMN05216216_1506</name>
</gene>
<evidence type="ECO:0000313" key="1">
    <source>
        <dbReference type="EMBL" id="SDL36642.1"/>
    </source>
</evidence>
<dbReference type="RefSeq" id="WP_281182411.1">
    <property type="nucleotide sequence ID" value="NZ_FNFY01000050.1"/>
</dbReference>
<dbReference type="EMBL" id="FNFY01000050">
    <property type="protein sequence ID" value="SDL36642.1"/>
    <property type="molecule type" value="Genomic_DNA"/>
</dbReference>